<accession>A0A1S4FK84</accession>
<feature type="signal peptide" evidence="1">
    <location>
        <begin position="1"/>
        <end position="23"/>
    </location>
</feature>
<dbReference type="KEGG" id="aag:5570975"/>
<organism evidence="2 3">
    <name type="scientific">Aedes aegypti</name>
    <name type="common">Yellowfever mosquito</name>
    <name type="synonym">Culex aegypti</name>
    <dbReference type="NCBI Taxonomy" id="7159"/>
    <lineage>
        <taxon>Eukaryota</taxon>
        <taxon>Metazoa</taxon>
        <taxon>Ecdysozoa</taxon>
        <taxon>Arthropoda</taxon>
        <taxon>Hexapoda</taxon>
        <taxon>Insecta</taxon>
        <taxon>Pterygota</taxon>
        <taxon>Neoptera</taxon>
        <taxon>Endopterygota</taxon>
        <taxon>Diptera</taxon>
        <taxon>Nematocera</taxon>
        <taxon>Culicoidea</taxon>
        <taxon>Culicidae</taxon>
        <taxon>Culicinae</taxon>
        <taxon>Aedini</taxon>
        <taxon>Aedes</taxon>
        <taxon>Stegomyia</taxon>
    </lineage>
</organism>
<dbReference type="Proteomes" id="UP000682892">
    <property type="component" value="Unassembled WGS sequence"/>
</dbReference>
<keyword evidence="1" id="KW-0732">Signal</keyword>
<dbReference type="SMART" id="SM00718">
    <property type="entry name" value="DM4_12"/>
    <property type="match status" value="1"/>
</dbReference>
<dbReference type="PANTHER" id="PTHR21398:SF22">
    <property type="entry name" value="IP12060P-RELATED"/>
    <property type="match status" value="1"/>
</dbReference>
<protein>
    <submittedName>
        <fullName evidence="2">AAEL008711-PA</fullName>
    </submittedName>
</protein>
<dbReference type="PANTHER" id="PTHR21398">
    <property type="entry name" value="AGAP007094-PA"/>
    <property type="match status" value="1"/>
</dbReference>
<evidence type="ECO:0000313" key="2">
    <source>
        <dbReference type="EMBL" id="EAT39491.1"/>
    </source>
</evidence>
<dbReference type="AlphaFoldDB" id="A0A1S4FK84"/>
<feature type="chain" id="PRO_5036472915" evidence="1">
    <location>
        <begin position="24"/>
        <end position="215"/>
    </location>
</feature>
<gene>
    <name evidence="2" type="ORF">AaeL_AAEL008711</name>
</gene>
<reference evidence="2" key="3">
    <citation type="submission" date="2012-09" db="EMBL/GenBank/DDBJ databases">
        <authorList>
            <consortium name="VectorBase"/>
        </authorList>
    </citation>
    <scope>NUCLEOTIDE SEQUENCE</scope>
    <source>
        <strain evidence="2">Liverpool</strain>
    </source>
</reference>
<name>A0A1S4FK84_AEDAE</name>
<sequence length="215" mass="24265">MKMVIHILVVLFGLLQGFSSADATELSSQNATSAKVLHRQKRIVYTYNSATGILAALSVPLIIPNRNIFFAYNFEMNYNMPTSSTDYTQGVLKRVESPDLNTKRDTGRRINESKPSANFTRKKIYRTIEVNLNRLGLNGKRCLFRAICETADNPLYEHNGILGDLIHILLTPSHSKDEKLPAEFYRAEKLGANHDCGKYHKHCPKSLLDIISVLI</sequence>
<proteinExistence type="predicted"/>
<dbReference type="OrthoDB" id="6340174at2759"/>
<dbReference type="InterPro" id="IPR006631">
    <property type="entry name" value="DM4_12"/>
</dbReference>
<evidence type="ECO:0000313" key="3">
    <source>
        <dbReference type="Proteomes" id="UP000682892"/>
    </source>
</evidence>
<reference evidence="2" key="2">
    <citation type="journal article" date="2007" name="Science">
        <title>Genome sequence of Aedes aegypti, a major arbovirus vector.</title>
        <authorList>
            <person name="Nene V."/>
            <person name="Wortman J.R."/>
            <person name="Lawson D."/>
            <person name="Haas B."/>
            <person name="Kodira C."/>
            <person name="Tu Z.J."/>
            <person name="Loftus B."/>
            <person name="Xi Z."/>
            <person name="Megy K."/>
            <person name="Grabherr M."/>
            <person name="Ren Q."/>
            <person name="Zdobnov E.M."/>
            <person name="Lobo N.F."/>
            <person name="Campbell K.S."/>
            <person name="Brown S.E."/>
            <person name="Bonaldo M.F."/>
            <person name="Zhu J."/>
            <person name="Sinkins S.P."/>
            <person name="Hogenkamp D.G."/>
            <person name="Amedeo P."/>
            <person name="Arensburger P."/>
            <person name="Atkinson P.W."/>
            <person name="Bidwell S."/>
            <person name="Biedler J."/>
            <person name="Birney E."/>
            <person name="Bruggner R.V."/>
            <person name="Costas J."/>
            <person name="Coy M.R."/>
            <person name="Crabtree J."/>
            <person name="Crawford M."/>
            <person name="Debruyn B."/>
            <person name="Decaprio D."/>
            <person name="Eiglmeier K."/>
            <person name="Eisenstadt E."/>
            <person name="El-Dorry H."/>
            <person name="Gelbart W.M."/>
            <person name="Gomes S.L."/>
            <person name="Hammond M."/>
            <person name="Hannick L.I."/>
            <person name="Hogan J.R."/>
            <person name="Holmes M.H."/>
            <person name="Jaffe D."/>
            <person name="Johnston J.S."/>
            <person name="Kennedy R.C."/>
            <person name="Koo H."/>
            <person name="Kravitz S."/>
            <person name="Kriventseva E.V."/>
            <person name="Kulp D."/>
            <person name="Labutti K."/>
            <person name="Lee E."/>
            <person name="Li S."/>
            <person name="Lovin D.D."/>
            <person name="Mao C."/>
            <person name="Mauceli E."/>
            <person name="Menck C.F."/>
            <person name="Miller J.R."/>
            <person name="Montgomery P."/>
            <person name="Mori A."/>
            <person name="Nascimento A.L."/>
            <person name="Naveira H.F."/>
            <person name="Nusbaum C."/>
            <person name="O'leary S."/>
            <person name="Orvis J."/>
            <person name="Pertea M."/>
            <person name="Quesneville H."/>
            <person name="Reidenbach K.R."/>
            <person name="Rogers Y.H."/>
            <person name="Roth C.W."/>
            <person name="Schneider J.R."/>
            <person name="Schatz M."/>
            <person name="Shumway M."/>
            <person name="Stanke M."/>
            <person name="Stinson E.O."/>
            <person name="Tubio J.M."/>
            <person name="Vanzee J.P."/>
            <person name="Verjovski-Almeida S."/>
            <person name="Werner D."/>
            <person name="White O."/>
            <person name="Wyder S."/>
            <person name="Zeng Q."/>
            <person name="Zhao Q."/>
            <person name="Zhao Y."/>
            <person name="Hill C.A."/>
            <person name="Raikhel A.S."/>
            <person name="Soares M.B."/>
            <person name="Knudson D.L."/>
            <person name="Lee N.H."/>
            <person name="Galagan J."/>
            <person name="Salzberg S.L."/>
            <person name="Paulsen I.T."/>
            <person name="Dimopoulos G."/>
            <person name="Collins F.H."/>
            <person name="Birren B."/>
            <person name="Fraser-Liggett C.M."/>
            <person name="Severson D.W."/>
        </authorList>
    </citation>
    <scope>NUCLEOTIDE SEQUENCE [LARGE SCALE GENOMIC DNA]</scope>
    <source>
        <strain evidence="2">Liverpool</strain>
    </source>
</reference>
<dbReference type="Pfam" id="PF07841">
    <property type="entry name" value="DM4_12"/>
    <property type="match status" value="1"/>
</dbReference>
<dbReference type="HOGENOM" id="CLU_053597_4_1_1"/>
<evidence type="ECO:0000256" key="1">
    <source>
        <dbReference type="SAM" id="SignalP"/>
    </source>
</evidence>
<reference evidence="2" key="1">
    <citation type="submission" date="2005-10" db="EMBL/GenBank/DDBJ databases">
        <authorList>
            <person name="Loftus B.J."/>
            <person name="Nene V.M."/>
            <person name="Hannick L.I."/>
            <person name="Bidwell S."/>
            <person name="Haas B."/>
            <person name="Amedeo P."/>
            <person name="Orvis J."/>
            <person name="Wortman J.R."/>
            <person name="White O.R."/>
            <person name="Salzberg S."/>
            <person name="Shumway M."/>
            <person name="Koo H."/>
            <person name="Zhao Y."/>
            <person name="Holmes M."/>
            <person name="Miller J."/>
            <person name="Schatz M."/>
            <person name="Pop M."/>
            <person name="Pai G."/>
            <person name="Utterback T."/>
            <person name="Rogers Y.-H."/>
            <person name="Kravitz S."/>
            <person name="Fraser C.M."/>
        </authorList>
    </citation>
    <scope>NUCLEOTIDE SEQUENCE</scope>
    <source>
        <strain evidence="2">Liverpool</strain>
    </source>
</reference>
<dbReference type="OMA" id="FEMNYNM"/>
<dbReference type="EMBL" id="CH477528">
    <property type="protein sequence ID" value="EAT39491.1"/>
    <property type="molecule type" value="Genomic_DNA"/>
</dbReference>